<reference evidence="4" key="1">
    <citation type="submission" date="2017-07" db="EMBL/GenBank/DDBJ databases">
        <title>Comparative genome mining reveals phylogenetic distribution patterns of secondary metabolites in Amycolatopsis.</title>
        <authorList>
            <person name="Adamek M."/>
            <person name="Alanjary M."/>
            <person name="Sales-Ortells H."/>
            <person name="Goodfellow M."/>
            <person name="Bull A.T."/>
            <person name="Kalinowski J."/>
            <person name="Ziemert N."/>
        </authorList>
    </citation>
    <scope>NUCLEOTIDE SEQUENCE [LARGE SCALE GENOMIC DNA]</scope>
    <source>
        <strain evidence="4">H5</strain>
    </source>
</reference>
<evidence type="ECO:0000256" key="1">
    <source>
        <dbReference type="SAM" id="MobiDB-lite"/>
    </source>
</evidence>
<dbReference type="InterPro" id="IPR036086">
    <property type="entry name" value="ParB/Sulfiredoxin_sf"/>
</dbReference>
<dbReference type="OrthoDB" id="3701787at2"/>
<feature type="compositionally biased region" description="Polar residues" evidence="1">
    <location>
        <begin position="243"/>
        <end position="252"/>
    </location>
</feature>
<comment type="caution">
    <text evidence="3">The sequence shown here is derived from an EMBL/GenBank/DDBJ whole genome shotgun (WGS) entry which is preliminary data.</text>
</comment>
<protein>
    <recommendedName>
        <fullName evidence="2">ParB-like N-terminal domain-containing protein</fullName>
    </recommendedName>
</protein>
<dbReference type="Proteomes" id="UP000215199">
    <property type="component" value="Unassembled WGS sequence"/>
</dbReference>
<dbReference type="EMBL" id="NMUL01000080">
    <property type="protein sequence ID" value="OXM59534.1"/>
    <property type="molecule type" value="Genomic_DNA"/>
</dbReference>
<gene>
    <name evidence="3" type="ORF">CF165_47190</name>
</gene>
<dbReference type="SUPFAM" id="SSF110849">
    <property type="entry name" value="ParB/Sulfiredoxin"/>
    <property type="match status" value="1"/>
</dbReference>
<keyword evidence="4" id="KW-1185">Reference proteome</keyword>
<feature type="region of interest" description="Disordered" evidence="1">
    <location>
        <begin position="231"/>
        <end position="272"/>
    </location>
</feature>
<organism evidence="3 4">
    <name type="scientific">Amycolatopsis vastitatis</name>
    <dbReference type="NCBI Taxonomy" id="1905142"/>
    <lineage>
        <taxon>Bacteria</taxon>
        <taxon>Bacillati</taxon>
        <taxon>Actinomycetota</taxon>
        <taxon>Actinomycetes</taxon>
        <taxon>Pseudonocardiales</taxon>
        <taxon>Pseudonocardiaceae</taxon>
        <taxon>Amycolatopsis</taxon>
    </lineage>
</organism>
<proteinExistence type="predicted"/>
<accession>A0A229SLB6</accession>
<dbReference type="SMART" id="SM00470">
    <property type="entry name" value="ParB"/>
    <property type="match status" value="1"/>
</dbReference>
<feature type="domain" description="ParB-like N-terminal" evidence="2">
    <location>
        <begin position="39"/>
        <end position="123"/>
    </location>
</feature>
<dbReference type="RefSeq" id="WP_093954139.1">
    <property type="nucleotide sequence ID" value="NZ_NMUL01000080.1"/>
</dbReference>
<dbReference type="InterPro" id="IPR003115">
    <property type="entry name" value="ParB_N"/>
</dbReference>
<name>A0A229SLB6_9PSEU</name>
<feature type="region of interest" description="Disordered" evidence="1">
    <location>
        <begin position="1"/>
        <end position="24"/>
    </location>
</feature>
<dbReference type="AlphaFoldDB" id="A0A229SLB6"/>
<evidence type="ECO:0000259" key="2">
    <source>
        <dbReference type="SMART" id="SM00470"/>
    </source>
</evidence>
<feature type="compositionally biased region" description="Basic and acidic residues" evidence="1">
    <location>
        <begin position="184"/>
        <end position="197"/>
    </location>
</feature>
<evidence type="ECO:0000313" key="3">
    <source>
        <dbReference type="EMBL" id="OXM59534.1"/>
    </source>
</evidence>
<dbReference type="CDD" id="cd16387">
    <property type="entry name" value="ParB_N_Srx"/>
    <property type="match status" value="1"/>
</dbReference>
<feature type="region of interest" description="Disordered" evidence="1">
    <location>
        <begin position="164"/>
        <end position="201"/>
    </location>
</feature>
<evidence type="ECO:0000313" key="4">
    <source>
        <dbReference type="Proteomes" id="UP000215199"/>
    </source>
</evidence>
<sequence>MGNAMLGEIATLPRTSPDGNVHTLPAQPVHARRRSIEAVVVSHQVLLPADSPRIGGEDSEHVRALAEQSGPLPPILVHRPTMRVIDGMHRLRASTLRGETDIAVQFFDGTPEEAFILAVRANARHGLPLSQVDRAAAASRILASHPDLSDSAIASIAGISDKTVAATRRSTSELPKSNRRRGRDGRSRPVDPAEGRQKAQAYLSRYPTATIREIATAAGIALSTAQDVRKRVQAGQDPLPPTLRTSVDQTAPDSRPEPSAPTPPQTASDPHTVTIGQRQPLEALKADPSLCLSDTGRTVIRILDILDDVDEDFCEQLADNLPQHCLPSVLEVARQCAEAWTNLIKGLEDRSATQP</sequence>